<evidence type="ECO:0000313" key="2">
    <source>
        <dbReference type="Proteomes" id="UP000614424"/>
    </source>
</evidence>
<comment type="caution">
    <text evidence="1">The sequence shown here is derived from an EMBL/GenBank/DDBJ whole genome shotgun (WGS) entry which is preliminary data.</text>
</comment>
<proteinExistence type="predicted"/>
<protein>
    <submittedName>
        <fullName evidence="1">Uncharacterized protein</fullName>
    </submittedName>
</protein>
<dbReference type="Proteomes" id="UP000614424">
    <property type="component" value="Unassembled WGS sequence"/>
</dbReference>
<dbReference type="AlphaFoldDB" id="A0A8J6NE22"/>
<dbReference type="EMBL" id="JACNJZ010000077">
    <property type="protein sequence ID" value="MBC8317229.1"/>
    <property type="molecule type" value="Genomic_DNA"/>
</dbReference>
<evidence type="ECO:0000313" key="1">
    <source>
        <dbReference type="EMBL" id="MBC8317229.1"/>
    </source>
</evidence>
<accession>A0A8J6NE22</accession>
<name>A0A8J6NE22_9BACT</name>
<sequence length="93" mass="10785">MTNQIFLGSDTFLDKHLRIPGNNVDLSEIPLPQRQPIRKTLSLFTEEYPDRKEAMARAFLSGHYTMKEIGSFFQVHYSTVSRAVRLFEDTHTP</sequence>
<organism evidence="1 2">
    <name type="scientific">Candidatus Desulfobia pelagia</name>
    <dbReference type="NCBI Taxonomy" id="2841692"/>
    <lineage>
        <taxon>Bacteria</taxon>
        <taxon>Pseudomonadati</taxon>
        <taxon>Thermodesulfobacteriota</taxon>
        <taxon>Desulfobulbia</taxon>
        <taxon>Desulfobulbales</taxon>
        <taxon>Desulfobulbaceae</taxon>
        <taxon>Candidatus Desulfobia</taxon>
    </lineage>
</organism>
<reference evidence="1 2" key="1">
    <citation type="submission" date="2020-08" db="EMBL/GenBank/DDBJ databases">
        <title>Bridging the membrane lipid divide: bacteria of the FCB group superphylum have the potential to synthesize archaeal ether lipids.</title>
        <authorList>
            <person name="Villanueva L."/>
            <person name="Von Meijenfeldt F.A.B."/>
            <person name="Westbye A.B."/>
            <person name="Yadav S."/>
            <person name="Hopmans E.C."/>
            <person name="Dutilh B.E."/>
            <person name="Sinninghe Damste J.S."/>
        </authorList>
    </citation>
    <scope>NUCLEOTIDE SEQUENCE [LARGE SCALE GENOMIC DNA]</scope>
    <source>
        <strain evidence="1">NIOZ-UU47</strain>
    </source>
</reference>
<gene>
    <name evidence="1" type="ORF">H8E41_04945</name>
</gene>